<organism evidence="1 2">
    <name type="scientific">Trichonephila clavata</name>
    <name type="common">Joro spider</name>
    <name type="synonym">Nephila clavata</name>
    <dbReference type="NCBI Taxonomy" id="2740835"/>
    <lineage>
        <taxon>Eukaryota</taxon>
        <taxon>Metazoa</taxon>
        <taxon>Ecdysozoa</taxon>
        <taxon>Arthropoda</taxon>
        <taxon>Chelicerata</taxon>
        <taxon>Arachnida</taxon>
        <taxon>Araneae</taxon>
        <taxon>Araneomorphae</taxon>
        <taxon>Entelegynae</taxon>
        <taxon>Araneoidea</taxon>
        <taxon>Nephilidae</taxon>
        <taxon>Trichonephila</taxon>
    </lineage>
</organism>
<evidence type="ECO:0000313" key="1">
    <source>
        <dbReference type="EMBL" id="GFQ88897.1"/>
    </source>
</evidence>
<proteinExistence type="predicted"/>
<gene>
    <name evidence="1" type="ORF">TNCT_669981</name>
</gene>
<protein>
    <submittedName>
        <fullName evidence="1">Uncharacterized protein</fullName>
    </submittedName>
</protein>
<feature type="non-terminal residue" evidence="1">
    <location>
        <position position="1"/>
    </location>
</feature>
<dbReference type="Proteomes" id="UP000887116">
    <property type="component" value="Unassembled WGS sequence"/>
</dbReference>
<comment type="caution">
    <text evidence="1">The sequence shown here is derived from an EMBL/GenBank/DDBJ whole genome shotgun (WGS) entry which is preliminary data.</text>
</comment>
<name>A0A8X6FTL8_TRICU</name>
<evidence type="ECO:0000313" key="2">
    <source>
        <dbReference type="Proteomes" id="UP000887116"/>
    </source>
</evidence>
<sequence length="106" mass="11315">WRFALEETQDGDRLHSSGGLKLEAASGMEAKAQRTPGWSQTFQRQNAVIFWVEAVMISGSYTQGQSPDMASLQVPPDHLAAPLSPAGMGVGFDDCLGFKITGQSSA</sequence>
<keyword evidence="2" id="KW-1185">Reference proteome</keyword>
<accession>A0A8X6FTL8</accession>
<reference evidence="1" key="1">
    <citation type="submission" date="2020-07" db="EMBL/GenBank/DDBJ databases">
        <title>Multicomponent nature underlies the extraordinary mechanical properties of spider dragline silk.</title>
        <authorList>
            <person name="Kono N."/>
            <person name="Nakamura H."/>
            <person name="Mori M."/>
            <person name="Yoshida Y."/>
            <person name="Ohtoshi R."/>
            <person name="Malay A.D."/>
            <person name="Moran D.A.P."/>
            <person name="Tomita M."/>
            <person name="Numata K."/>
            <person name="Arakawa K."/>
        </authorList>
    </citation>
    <scope>NUCLEOTIDE SEQUENCE</scope>
</reference>
<dbReference type="AlphaFoldDB" id="A0A8X6FTL8"/>
<dbReference type="EMBL" id="BMAO01023469">
    <property type="protein sequence ID" value="GFQ88897.1"/>
    <property type="molecule type" value="Genomic_DNA"/>
</dbReference>